<evidence type="ECO:0000313" key="1">
    <source>
        <dbReference type="EMBL" id="QDV56749.1"/>
    </source>
</evidence>
<dbReference type="AlphaFoldDB" id="A0A518IUI3"/>
<protein>
    <submittedName>
        <fullName evidence="1">Uncharacterized protein</fullName>
    </submittedName>
</protein>
<reference evidence="1 2" key="1">
    <citation type="submission" date="2019-02" db="EMBL/GenBank/DDBJ databases">
        <title>Deep-cultivation of Planctomycetes and their phenomic and genomic characterization uncovers novel biology.</title>
        <authorList>
            <person name="Wiegand S."/>
            <person name="Jogler M."/>
            <person name="Boedeker C."/>
            <person name="Pinto D."/>
            <person name="Vollmers J."/>
            <person name="Rivas-Marin E."/>
            <person name="Kohn T."/>
            <person name="Peeters S.H."/>
            <person name="Heuer A."/>
            <person name="Rast P."/>
            <person name="Oberbeckmann S."/>
            <person name="Bunk B."/>
            <person name="Jeske O."/>
            <person name="Meyerdierks A."/>
            <person name="Storesund J.E."/>
            <person name="Kallscheuer N."/>
            <person name="Luecker S."/>
            <person name="Lage O.M."/>
            <person name="Pohl T."/>
            <person name="Merkel B.J."/>
            <person name="Hornburger P."/>
            <person name="Mueller R.-W."/>
            <person name="Bruemmer F."/>
            <person name="Labrenz M."/>
            <person name="Spormann A.M."/>
            <person name="Op den Camp H."/>
            <person name="Overmann J."/>
            <person name="Amann R."/>
            <person name="Jetten M.S.M."/>
            <person name="Mascher T."/>
            <person name="Medema M.H."/>
            <person name="Devos D.P."/>
            <person name="Kaster A.-K."/>
            <person name="Ovreas L."/>
            <person name="Rohde M."/>
            <person name="Galperin M.Y."/>
            <person name="Jogler C."/>
        </authorList>
    </citation>
    <scope>NUCLEOTIDE SEQUENCE [LARGE SCALE GENOMIC DNA]</scope>
    <source>
        <strain evidence="1 2">Mal33</strain>
    </source>
</reference>
<dbReference type="EMBL" id="CP036318">
    <property type="protein sequence ID" value="QDV56749.1"/>
    <property type="molecule type" value="Genomic_DNA"/>
</dbReference>
<dbReference type="Proteomes" id="UP000316770">
    <property type="component" value="Chromosome"/>
</dbReference>
<gene>
    <name evidence="1" type="ORF">Mal33_27470</name>
</gene>
<keyword evidence="2" id="KW-1185">Reference proteome</keyword>
<proteinExistence type="predicted"/>
<organism evidence="1 2">
    <name type="scientific">Rosistilla oblonga</name>
    <dbReference type="NCBI Taxonomy" id="2527990"/>
    <lineage>
        <taxon>Bacteria</taxon>
        <taxon>Pseudomonadati</taxon>
        <taxon>Planctomycetota</taxon>
        <taxon>Planctomycetia</taxon>
        <taxon>Pirellulales</taxon>
        <taxon>Pirellulaceae</taxon>
        <taxon>Rosistilla</taxon>
    </lineage>
</organism>
<evidence type="ECO:0000313" key="2">
    <source>
        <dbReference type="Proteomes" id="UP000316770"/>
    </source>
</evidence>
<sequence length="69" mass="8077">MCGVDRWIRDRCQASVHPLRGKQRGGPNKCLTYPEYLYKLSPIGHRGDMRKFRIRLPPLAGGAIWHCWR</sequence>
<name>A0A518IUI3_9BACT</name>
<accession>A0A518IUI3</accession>